<dbReference type="Proteomes" id="UP001165960">
    <property type="component" value="Unassembled WGS sequence"/>
</dbReference>
<dbReference type="EMBL" id="QTSX02006421">
    <property type="protein sequence ID" value="KAJ9054886.1"/>
    <property type="molecule type" value="Genomic_DNA"/>
</dbReference>
<name>A0ACC2RXQ6_9FUNG</name>
<evidence type="ECO:0000313" key="1">
    <source>
        <dbReference type="EMBL" id="KAJ9054886.1"/>
    </source>
</evidence>
<organism evidence="1 2">
    <name type="scientific">Entomophthora muscae</name>
    <dbReference type="NCBI Taxonomy" id="34485"/>
    <lineage>
        <taxon>Eukaryota</taxon>
        <taxon>Fungi</taxon>
        <taxon>Fungi incertae sedis</taxon>
        <taxon>Zoopagomycota</taxon>
        <taxon>Entomophthoromycotina</taxon>
        <taxon>Entomophthoromycetes</taxon>
        <taxon>Entomophthorales</taxon>
        <taxon>Entomophthoraceae</taxon>
        <taxon>Entomophthora</taxon>
    </lineage>
</organism>
<sequence>MGCWWDDNKALAHKIASLETKLLEALSQEGSSNKSHRQNDGKLDGLDLDLSNSWSVKAANGILRLGIMALHQLQEPISIQDDSPLVNPSSQSGAPKLSEFGPAVWLNHEPYGSQHPLLGTSMDVNVSPGPTGFFWTC</sequence>
<comment type="caution">
    <text evidence="1">The sequence shown here is derived from an EMBL/GenBank/DDBJ whole genome shotgun (WGS) entry which is preliminary data.</text>
</comment>
<evidence type="ECO:0000313" key="2">
    <source>
        <dbReference type="Proteomes" id="UP001165960"/>
    </source>
</evidence>
<accession>A0ACC2RXQ6</accession>
<reference evidence="1" key="1">
    <citation type="submission" date="2022-04" db="EMBL/GenBank/DDBJ databases">
        <title>Genome of the entomopathogenic fungus Entomophthora muscae.</title>
        <authorList>
            <person name="Elya C."/>
            <person name="Lovett B.R."/>
            <person name="Lee E."/>
            <person name="Macias A.M."/>
            <person name="Hajek A.E."/>
            <person name="De Bivort B.L."/>
            <person name="Kasson M.T."/>
            <person name="De Fine Licht H.H."/>
            <person name="Stajich J.E."/>
        </authorList>
    </citation>
    <scope>NUCLEOTIDE SEQUENCE</scope>
    <source>
        <strain evidence="1">Berkeley</strain>
    </source>
</reference>
<protein>
    <submittedName>
        <fullName evidence="1">Uncharacterized protein</fullName>
    </submittedName>
</protein>
<gene>
    <name evidence="1" type="ORF">DSO57_1009816</name>
</gene>
<proteinExistence type="predicted"/>
<keyword evidence="2" id="KW-1185">Reference proteome</keyword>